<dbReference type="Proteomes" id="UP000649617">
    <property type="component" value="Unassembled WGS sequence"/>
</dbReference>
<feature type="non-terminal residue" evidence="1">
    <location>
        <position position="134"/>
    </location>
</feature>
<comment type="caution">
    <text evidence="1">The sequence shown here is derived from an EMBL/GenBank/DDBJ whole genome shotgun (WGS) entry which is preliminary data.</text>
</comment>
<reference evidence="1" key="1">
    <citation type="submission" date="2021-02" db="EMBL/GenBank/DDBJ databases">
        <authorList>
            <person name="Dougan E. K."/>
            <person name="Rhodes N."/>
            <person name="Thang M."/>
            <person name="Chan C."/>
        </authorList>
    </citation>
    <scope>NUCLEOTIDE SEQUENCE</scope>
</reference>
<organism evidence="1 2">
    <name type="scientific">Symbiodinium pilosum</name>
    <name type="common">Dinoflagellate</name>
    <dbReference type="NCBI Taxonomy" id="2952"/>
    <lineage>
        <taxon>Eukaryota</taxon>
        <taxon>Sar</taxon>
        <taxon>Alveolata</taxon>
        <taxon>Dinophyceae</taxon>
        <taxon>Suessiales</taxon>
        <taxon>Symbiodiniaceae</taxon>
        <taxon>Symbiodinium</taxon>
    </lineage>
</organism>
<proteinExistence type="predicted"/>
<keyword evidence="2" id="KW-1185">Reference proteome</keyword>
<evidence type="ECO:0000313" key="2">
    <source>
        <dbReference type="Proteomes" id="UP000649617"/>
    </source>
</evidence>
<feature type="non-terminal residue" evidence="1">
    <location>
        <position position="1"/>
    </location>
</feature>
<accession>A0A812SAL8</accession>
<name>A0A812SAL8_SYMPI</name>
<protein>
    <submittedName>
        <fullName evidence="1">Uncharacterized protein</fullName>
    </submittedName>
</protein>
<dbReference type="EMBL" id="CAJNIZ010023925">
    <property type="protein sequence ID" value="CAE7472820.1"/>
    <property type="molecule type" value="Genomic_DNA"/>
</dbReference>
<dbReference type="AlphaFoldDB" id="A0A812SAL8"/>
<gene>
    <name evidence="1" type="ORF">SPIL2461_LOCUS12005</name>
</gene>
<dbReference type="OrthoDB" id="10529626at2759"/>
<evidence type="ECO:0000313" key="1">
    <source>
        <dbReference type="EMBL" id="CAE7472820.1"/>
    </source>
</evidence>
<sequence length="134" mass="14548">LAAQALTTEPTPPPKPIPPRVQCRTAVEGYEQPCVDNVMWIKNTGIHEHPEWYPDLTPTSSLADFQTAAVESGHSDCKLKGCPEDGLECLPDGYGCLSDAVEFVKTWLEDLPAADACKDPQVNVAGHCLCPPQY</sequence>